<dbReference type="PROSITE" id="PS51671">
    <property type="entry name" value="ACT"/>
    <property type="match status" value="1"/>
</dbReference>
<evidence type="ECO:0000256" key="4">
    <source>
        <dbReference type="ARBA" id="ARBA00011744"/>
    </source>
</evidence>
<organism evidence="10 11">
    <name type="scientific">Candidatus Scybalomonas excrementavium</name>
    <dbReference type="NCBI Taxonomy" id="2840943"/>
    <lineage>
        <taxon>Bacteria</taxon>
        <taxon>Bacillati</taxon>
        <taxon>Bacillota</taxon>
        <taxon>Clostridia</taxon>
        <taxon>Lachnospirales</taxon>
        <taxon>Lachnospiraceae</taxon>
        <taxon>Lachnospiraceae incertae sedis</taxon>
        <taxon>Candidatus Scybalomonas</taxon>
    </lineage>
</organism>
<dbReference type="InterPro" id="IPR045865">
    <property type="entry name" value="ACT-like_dom_sf"/>
</dbReference>
<comment type="catalytic activity">
    <reaction evidence="7 8">
        <text>2 pyruvate + H(+) = (2S)-2-acetolactate + CO2</text>
        <dbReference type="Rhea" id="RHEA:25249"/>
        <dbReference type="ChEBI" id="CHEBI:15361"/>
        <dbReference type="ChEBI" id="CHEBI:15378"/>
        <dbReference type="ChEBI" id="CHEBI:16526"/>
        <dbReference type="ChEBI" id="CHEBI:58476"/>
        <dbReference type="EC" id="2.2.1.6"/>
    </reaction>
</comment>
<dbReference type="GO" id="GO:0009099">
    <property type="term" value="P:L-valine biosynthetic process"/>
    <property type="evidence" value="ECO:0007669"/>
    <property type="project" value="UniProtKB-UniRule"/>
</dbReference>
<dbReference type="GO" id="GO:0009097">
    <property type="term" value="P:isoleucine biosynthetic process"/>
    <property type="evidence" value="ECO:0007669"/>
    <property type="project" value="UniProtKB-UniRule"/>
</dbReference>
<dbReference type="Gene3D" id="3.30.70.260">
    <property type="match status" value="1"/>
</dbReference>
<dbReference type="InterPro" id="IPR054480">
    <property type="entry name" value="AHAS_small-like_ACT"/>
</dbReference>
<keyword evidence="8 10" id="KW-0808">Transferase</keyword>
<feature type="domain" description="ACT" evidence="9">
    <location>
        <begin position="5"/>
        <end position="79"/>
    </location>
</feature>
<dbReference type="EMBL" id="JADIML010000223">
    <property type="protein sequence ID" value="MBO8463884.1"/>
    <property type="molecule type" value="Genomic_DNA"/>
</dbReference>
<dbReference type="Gene3D" id="3.30.70.1150">
    <property type="entry name" value="ACT-like. Chain A, domain 2"/>
    <property type="match status" value="1"/>
</dbReference>
<dbReference type="PANTHER" id="PTHR30239">
    <property type="entry name" value="ACETOLACTATE SYNTHASE SMALL SUBUNIT"/>
    <property type="match status" value="1"/>
</dbReference>
<dbReference type="PANTHER" id="PTHR30239:SF0">
    <property type="entry name" value="ACETOLACTATE SYNTHASE SMALL SUBUNIT 1, CHLOROPLASTIC"/>
    <property type="match status" value="1"/>
</dbReference>
<evidence type="ECO:0000256" key="2">
    <source>
        <dbReference type="ARBA" id="ARBA00005025"/>
    </source>
</evidence>
<dbReference type="InterPro" id="IPR019455">
    <property type="entry name" value="Acetolactate_synth_ssu_C"/>
</dbReference>
<comment type="caution">
    <text evidence="10">The sequence shown here is derived from an EMBL/GenBank/DDBJ whole genome shotgun (WGS) entry which is preliminary data.</text>
</comment>
<dbReference type="InterPro" id="IPR027271">
    <property type="entry name" value="Acetolactate_synth/TF_NikR_C"/>
</dbReference>
<evidence type="ECO:0000313" key="11">
    <source>
        <dbReference type="Proteomes" id="UP000823618"/>
    </source>
</evidence>
<dbReference type="CDD" id="cd04878">
    <property type="entry name" value="ACT_AHAS"/>
    <property type="match status" value="1"/>
</dbReference>
<dbReference type="InterPro" id="IPR039557">
    <property type="entry name" value="AHAS_ACT"/>
</dbReference>
<evidence type="ECO:0000256" key="3">
    <source>
        <dbReference type="ARBA" id="ARBA00006341"/>
    </source>
</evidence>
<dbReference type="InterPro" id="IPR002912">
    <property type="entry name" value="ACT_dom"/>
</dbReference>
<reference evidence="10" key="1">
    <citation type="submission" date="2020-10" db="EMBL/GenBank/DDBJ databases">
        <authorList>
            <person name="Gilroy R."/>
        </authorList>
    </citation>
    <scope>NUCLEOTIDE SEQUENCE</scope>
    <source>
        <strain evidence="10">E3-2379</strain>
    </source>
</reference>
<evidence type="ECO:0000313" key="10">
    <source>
        <dbReference type="EMBL" id="MBO8463884.1"/>
    </source>
</evidence>
<dbReference type="GO" id="GO:0003984">
    <property type="term" value="F:acetolactate synthase activity"/>
    <property type="evidence" value="ECO:0007669"/>
    <property type="project" value="UniProtKB-UniRule"/>
</dbReference>
<reference evidence="10" key="2">
    <citation type="journal article" date="2021" name="PeerJ">
        <title>Extensive microbial diversity within the chicken gut microbiome revealed by metagenomics and culture.</title>
        <authorList>
            <person name="Gilroy R."/>
            <person name="Ravi A."/>
            <person name="Getino M."/>
            <person name="Pursley I."/>
            <person name="Horton D.L."/>
            <person name="Alikhan N.F."/>
            <person name="Baker D."/>
            <person name="Gharbi K."/>
            <person name="Hall N."/>
            <person name="Watson M."/>
            <person name="Adriaenssens E.M."/>
            <person name="Foster-Nyarko E."/>
            <person name="Jarju S."/>
            <person name="Secka A."/>
            <person name="Antonio M."/>
            <person name="Oren A."/>
            <person name="Chaudhuri R.R."/>
            <person name="La Ragione R."/>
            <person name="Hildebrand F."/>
            <person name="Pallen M.J."/>
        </authorList>
    </citation>
    <scope>NUCLEOTIDE SEQUENCE</scope>
    <source>
        <strain evidence="10">E3-2379</strain>
    </source>
</reference>
<evidence type="ECO:0000256" key="1">
    <source>
        <dbReference type="ARBA" id="ARBA00004974"/>
    </source>
</evidence>
<dbReference type="Pfam" id="PF22629">
    <property type="entry name" value="ACT_AHAS_ss"/>
    <property type="match status" value="1"/>
</dbReference>
<dbReference type="GO" id="GO:0005829">
    <property type="term" value="C:cytosol"/>
    <property type="evidence" value="ECO:0007669"/>
    <property type="project" value="TreeGrafter"/>
</dbReference>
<dbReference type="SUPFAM" id="SSF55021">
    <property type="entry name" value="ACT-like"/>
    <property type="match status" value="2"/>
</dbReference>
<dbReference type="GO" id="GO:1990610">
    <property type="term" value="F:acetolactate synthase regulator activity"/>
    <property type="evidence" value="ECO:0007669"/>
    <property type="project" value="UniProtKB-UniRule"/>
</dbReference>
<sequence length="161" mass="18480">MKKRWLSLYVENDTGILAKVSGLFAGKGYNLESLTVGPTQDQTISRMTISLLGDDITFEQIKKQLNRMVGIIKVIDMTGIGIHSRELLLIKVVCSKKEEVEEVFRMAHVYHMIVVEYNGTEILLEGIHRDKQNQRIIDQFKRFKKIEIVRSGSAAVEWKEN</sequence>
<dbReference type="InterPro" id="IPR004789">
    <property type="entry name" value="Acetalactate_synth_ssu"/>
</dbReference>
<comment type="function">
    <text evidence="8">Catalyzes the conversion of 2 pyruvate molecules into acetolactate in the first common step of the biosynthetic pathway of the branched-amino acids such as leucine, isoleucine, and valine.</text>
</comment>
<evidence type="ECO:0000256" key="8">
    <source>
        <dbReference type="RuleBase" id="RU368092"/>
    </source>
</evidence>
<comment type="pathway">
    <text evidence="2 8">Amino-acid biosynthesis; L-valine biosynthesis; L-valine from pyruvate: step 1/4.</text>
</comment>
<dbReference type="Proteomes" id="UP000823618">
    <property type="component" value="Unassembled WGS sequence"/>
</dbReference>
<keyword evidence="5 8" id="KW-0028">Amino-acid biosynthesis</keyword>
<proteinExistence type="inferred from homology"/>
<evidence type="ECO:0000259" key="9">
    <source>
        <dbReference type="PROSITE" id="PS51671"/>
    </source>
</evidence>
<comment type="pathway">
    <text evidence="1 8">Amino-acid biosynthesis; L-isoleucine biosynthesis; L-isoleucine from 2-oxobutanoate: step 1/4.</text>
</comment>
<evidence type="ECO:0000256" key="7">
    <source>
        <dbReference type="ARBA" id="ARBA00048670"/>
    </source>
</evidence>
<keyword evidence="6 8" id="KW-0100">Branched-chain amino acid biosynthesis</keyword>
<dbReference type="EC" id="2.2.1.6" evidence="8"/>
<evidence type="ECO:0000256" key="6">
    <source>
        <dbReference type="ARBA" id="ARBA00023304"/>
    </source>
</evidence>
<protein>
    <recommendedName>
        <fullName evidence="8">Acetolactate synthase small subunit</fullName>
        <shortName evidence="8">AHAS</shortName>
        <shortName evidence="8">ALS</shortName>
        <ecNumber evidence="8">2.2.1.6</ecNumber>
    </recommendedName>
    <alternativeName>
        <fullName evidence="8">Acetohydroxy-acid synthase small subunit</fullName>
    </alternativeName>
</protein>
<name>A0A9D9I266_9FIRM</name>
<comment type="similarity">
    <text evidence="3 8">Belongs to the acetolactate synthase small subunit family.</text>
</comment>
<dbReference type="AlphaFoldDB" id="A0A9D9I266"/>
<dbReference type="NCBIfam" id="TIGR00119">
    <property type="entry name" value="acolac_sm"/>
    <property type="match status" value="1"/>
</dbReference>
<comment type="subunit">
    <text evidence="4 8">Dimer of large and small chains.</text>
</comment>
<dbReference type="NCBIfam" id="NF008864">
    <property type="entry name" value="PRK11895.1"/>
    <property type="match status" value="1"/>
</dbReference>
<evidence type="ECO:0000256" key="5">
    <source>
        <dbReference type="ARBA" id="ARBA00022605"/>
    </source>
</evidence>
<dbReference type="Pfam" id="PF10369">
    <property type="entry name" value="ALS_ss_C"/>
    <property type="match status" value="1"/>
</dbReference>
<accession>A0A9D9I266</accession>
<gene>
    <name evidence="10" type="primary">ilvN</name>
    <name evidence="10" type="ORF">IAC13_08135</name>
</gene>